<accession>D5CM79</accession>
<dbReference type="HOGENOM" id="CLU_042893_0_0_4"/>
<proteinExistence type="predicted"/>
<dbReference type="eggNOG" id="COG1752">
    <property type="taxonomic scope" value="Bacteria"/>
</dbReference>
<feature type="short sequence motif" description="GXSXG" evidence="4">
    <location>
        <begin position="52"/>
        <end position="56"/>
    </location>
</feature>
<evidence type="ECO:0000313" key="6">
    <source>
        <dbReference type="EMBL" id="ADE10693.1"/>
    </source>
</evidence>
<evidence type="ECO:0000256" key="2">
    <source>
        <dbReference type="ARBA" id="ARBA00022963"/>
    </source>
</evidence>
<keyword evidence="2 4" id="KW-0442">Lipid degradation</keyword>
<organism evidence="6 7">
    <name type="scientific">Sideroxydans lithotrophicus (strain ES-1)</name>
    <dbReference type="NCBI Taxonomy" id="580332"/>
    <lineage>
        <taxon>Bacteria</taxon>
        <taxon>Pseudomonadati</taxon>
        <taxon>Pseudomonadota</taxon>
        <taxon>Betaproteobacteria</taxon>
        <taxon>Nitrosomonadales</taxon>
        <taxon>Gallionellaceae</taxon>
        <taxon>Sideroxydans</taxon>
    </lineage>
</organism>
<keyword evidence="7" id="KW-1185">Reference proteome</keyword>
<gene>
    <name evidence="6" type="ordered locus">Slit_0452</name>
</gene>
<dbReference type="PANTHER" id="PTHR14226:SF57">
    <property type="entry name" value="BLR7027 PROTEIN"/>
    <property type="match status" value="1"/>
</dbReference>
<dbReference type="Proteomes" id="UP000001625">
    <property type="component" value="Chromosome"/>
</dbReference>
<dbReference type="PANTHER" id="PTHR14226">
    <property type="entry name" value="NEUROPATHY TARGET ESTERASE/SWISS CHEESE D.MELANOGASTER"/>
    <property type="match status" value="1"/>
</dbReference>
<feature type="domain" description="PNPLA" evidence="5">
    <location>
        <begin position="16"/>
        <end position="231"/>
    </location>
</feature>
<protein>
    <submittedName>
        <fullName evidence="6">Patatin</fullName>
    </submittedName>
</protein>
<evidence type="ECO:0000256" key="3">
    <source>
        <dbReference type="ARBA" id="ARBA00023098"/>
    </source>
</evidence>
<feature type="active site" description="Proton acceptor" evidence="4">
    <location>
        <position position="218"/>
    </location>
</feature>
<comment type="caution">
    <text evidence="4">Lacks conserved residue(s) required for the propagation of feature annotation.</text>
</comment>
<dbReference type="GO" id="GO:0016787">
    <property type="term" value="F:hydrolase activity"/>
    <property type="evidence" value="ECO:0007669"/>
    <property type="project" value="UniProtKB-UniRule"/>
</dbReference>
<dbReference type="AlphaFoldDB" id="D5CM79"/>
<dbReference type="InterPro" id="IPR002641">
    <property type="entry name" value="PNPLA_dom"/>
</dbReference>
<dbReference type="PROSITE" id="PS51635">
    <property type="entry name" value="PNPLA"/>
    <property type="match status" value="1"/>
</dbReference>
<reference evidence="6 7" key="1">
    <citation type="submission" date="2010-03" db="EMBL/GenBank/DDBJ databases">
        <title>Complete sequence of Sideroxydans lithotrophicus ES-1.</title>
        <authorList>
            <consortium name="US DOE Joint Genome Institute"/>
            <person name="Lucas S."/>
            <person name="Copeland A."/>
            <person name="Lapidus A."/>
            <person name="Cheng J.-F."/>
            <person name="Bruce D."/>
            <person name="Goodwin L."/>
            <person name="Pitluck S."/>
            <person name="Munk A.C."/>
            <person name="Detter J.C."/>
            <person name="Han C."/>
            <person name="Tapia R."/>
            <person name="Larimer F."/>
            <person name="Land M."/>
            <person name="Hauser L."/>
            <person name="Kyrpides N."/>
            <person name="Ivanova N."/>
            <person name="Emerson D."/>
            <person name="Woyke T."/>
        </authorList>
    </citation>
    <scope>NUCLEOTIDE SEQUENCE [LARGE SCALE GENOMIC DNA]</scope>
    <source>
        <strain evidence="6 7">ES-1</strain>
    </source>
</reference>
<evidence type="ECO:0000313" key="7">
    <source>
        <dbReference type="Proteomes" id="UP000001625"/>
    </source>
</evidence>
<dbReference type="InterPro" id="IPR016035">
    <property type="entry name" value="Acyl_Trfase/lysoPLipase"/>
</dbReference>
<evidence type="ECO:0000256" key="4">
    <source>
        <dbReference type="PROSITE-ProRule" id="PRU01161"/>
    </source>
</evidence>
<feature type="active site" description="Nucleophile" evidence="4">
    <location>
        <position position="54"/>
    </location>
</feature>
<dbReference type="Gene3D" id="3.40.1090.10">
    <property type="entry name" value="Cytosolic phospholipase A2 catalytic domain"/>
    <property type="match status" value="1"/>
</dbReference>
<keyword evidence="3 4" id="KW-0443">Lipid metabolism</keyword>
<dbReference type="Pfam" id="PF01734">
    <property type="entry name" value="Patatin"/>
    <property type="match status" value="1"/>
</dbReference>
<name>D5CM79_SIDLE</name>
<dbReference type="SUPFAM" id="SSF52151">
    <property type="entry name" value="FabD/lysophospholipase-like"/>
    <property type="match status" value="1"/>
</dbReference>
<dbReference type="InterPro" id="IPR050301">
    <property type="entry name" value="NTE"/>
</dbReference>
<dbReference type="RefSeq" id="WP_013028592.1">
    <property type="nucleotide sequence ID" value="NC_013959.1"/>
</dbReference>
<dbReference type="GO" id="GO:0016042">
    <property type="term" value="P:lipid catabolic process"/>
    <property type="evidence" value="ECO:0007669"/>
    <property type="project" value="UniProtKB-UniRule"/>
</dbReference>
<evidence type="ECO:0000259" key="5">
    <source>
        <dbReference type="PROSITE" id="PS51635"/>
    </source>
</evidence>
<dbReference type="STRING" id="580332.Slit_0452"/>
<dbReference type="EMBL" id="CP001965">
    <property type="protein sequence ID" value="ADE10693.1"/>
    <property type="molecule type" value="Genomic_DNA"/>
</dbReference>
<evidence type="ECO:0000256" key="1">
    <source>
        <dbReference type="ARBA" id="ARBA00022801"/>
    </source>
</evidence>
<dbReference type="KEGG" id="slt:Slit_0452"/>
<sequence length="397" mass="43926">MTTESTMSQTQPKIGLMLTGGGARAAYQVGVLKAIAEFMPRRTQCPFQVICGTSAGALNAVTLAVNARHFRKGVKYLLGIWTSSQVTDIYRSDLLGVAANSGRWLAGLILSLLGINRMRRVSLLDNSPLATFLEETLPCEQIQENIDAGALHALSITASGYSSGHSVTFYQGVPELQPWKRTRRLGVEASIGIEHLMASAAIPFIFPAVHIHREYFGDGSVRQIAPISSALHLGADKVLLMGAWHKDDEEERRNKVDTYPTLAQIAGHALDSIFLDSLEVDLERLQRINDAVKLIPEELRAATKLRHIDVLVITPSQPLEKIAERYISQLPWTIRLLLRSIGVMRRSGANLVSYLLFDKQYCRALIDLGYQDALKRRDEILCFLGYDTATPGCDMPQ</sequence>
<keyword evidence="1 4" id="KW-0378">Hydrolase</keyword>